<feature type="domain" description="TonB-dependent receptor plug" evidence="18">
    <location>
        <begin position="185"/>
        <end position="289"/>
    </location>
</feature>
<evidence type="ECO:0000256" key="8">
    <source>
        <dbReference type="ARBA" id="ARBA00023004"/>
    </source>
</evidence>
<dbReference type="Proteomes" id="UP000218054">
    <property type="component" value="Unassembled WGS sequence"/>
</dbReference>
<keyword evidence="13 14" id="KW-0998">Cell outer membrane</keyword>
<feature type="compositionally biased region" description="Low complexity" evidence="16">
    <location>
        <begin position="154"/>
        <end position="165"/>
    </location>
</feature>
<evidence type="ECO:0000256" key="3">
    <source>
        <dbReference type="ARBA" id="ARBA00022448"/>
    </source>
</evidence>
<evidence type="ECO:0000256" key="15">
    <source>
        <dbReference type="RuleBase" id="RU003357"/>
    </source>
</evidence>
<evidence type="ECO:0000256" key="9">
    <source>
        <dbReference type="ARBA" id="ARBA00023065"/>
    </source>
</evidence>
<dbReference type="GO" id="GO:0015891">
    <property type="term" value="P:siderophore transport"/>
    <property type="evidence" value="ECO:0007669"/>
    <property type="project" value="InterPro"/>
</dbReference>
<dbReference type="NCBIfam" id="TIGR01783">
    <property type="entry name" value="TonB-siderophor"/>
    <property type="match status" value="1"/>
</dbReference>
<keyword evidence="3 14" id="KW-0813">Transport</keyword>
<dbReference type="InterPro" id="IPR012910">
    <property type="entry name" value="Plug_dom"/>
</dbReference>
<dbReference type="CDD" id="cd01347">
    <property type="entry name" value="ligand_gated_channel"/>
    <property type="match status" value="1"/>
</dbReference>
<dbReference type="EMBL" id="NSJB01000002">
    <property type="protein sequence ID" value="PAT37801.1"/>
    <property type="molecule type" value="Genomic_DNA"/>
</dbReference>
<evidence type="ECO:0000256" key="2">
    <source>
        <dbReference type="ARBA" id="ARBA00009810"/>
    </source>
</evidence>
<evidence type="ECO:0000256" key="13">
    <source>
        <dbReference type="ARBA" id="ARBA00023237"/>
    </source>
</evidence>
<protein>
    <recommendedName>
        <fullName evidence="21">TonB-dependent siderophore receptor</fullName>
    </recommendedName>
</protein>
<evidence type="ECO:0000256" key="5">
    <source>
        <dbReference type="ARBA" id="ARBA00022496"/>
    </source>
</evidence>
<keyword evidence="12" id="KW-0675">Receptor</keyword>
<evidence type="ECO:0000313" key="20">
    <source>
        <dbReference type="Proteomes" id="UP000218054"/>
    </source>
</evidence>
<dbReference type="InterPro" id="IPR037066">
    <property type="entry name" value="Plug_dom_sf"/>
</dbReference>
<dbReference type="Gene3D" id="2.40.170.20">
    <property type="entry name" value="TonB-dependent receptor, beta-barrel domain"/>
    <property type="match status" value="1"/>
</dbReference>
<evidence type="ECO:0000313" key="19">
    <source>
        <dbReference type="EMBL" id="PAT37801.1"/>
    </source>
</evidence>
<comment type="subcellular location">
    <subcellularLocation>
        <location evidence="1 14">Cell outer membrane</location>
        <topology evidence="1 14">Multi-pass membrane protein</topology>
    </subcellularLocation>
</comment>
<dbReference type="Pfam" id="PF07715">
    <property type="entry name" value="Plug"/>
    <property type="match status" value="1"/>
</dbReference>
<dbReference type="Pfam" id="PF00593">
    <property type="entry name" value="TonB_dep_Rec_b-barrel"/>
    <property type="match status" value="1"/>
</dbReference>
<feature type="region of interest" description="Disordered" evidence="16">
    <location>
        <begin position="148"/>
        <end position="167"/>
    </location>
</feature>
<reference evidence="19 20" key="1">
    <citation type="submission" date="2017-08" db="EMBL/GenBank/DDBJ databases">
        <title>WGS of Clinical strains of the CDC Group NO-1 linked to zoonotic infections in humans.</title>
        <authorList>
            <person name="Bernier A.-M."/>
            <person name="Bernard K."/>
        </authorList>
    </citation>
    <scope>NUCLEOTIDE SEQUENCE [LARGE SCALE GENOMIC DNA]</scope>
    <source>
        <strain evidence="19 20">NML00-0135</strain>
    </source>
</reference>
<dbReference type="Gene3D" id="2.170.130.10">
    <property type="entry name" value="TonB-dependent receptor, plug domain"/>
    <property type="match status" value="1"/>
</dbReference>
<dbReference type="GO" id="GO:0009279">
    <property type="term" value="C:cell outer membrane"/>
    <property type="evidence" value="ECO:0007669"/>
    <property type="project" value="UniProtKB-SubCell"/>
</dbReference>
<dbReference type="PANTHER" id="PTHR32552">
    <property type="entry name" value="FERRICHROME IRON RECEPTOR-RELATED"/>
    <property type="match status" value="1"/>
</dbReference>
<dbReference type="SUPFAM" id="SSF56935">
    <property type="entry name" value="Porins"/>
    <property type="match status" value="1"/>
</dbReference>
<dbReference type="InterPro" id="IPR039426">
    <property type="entry name" value="TonB-dep_rcpt-like"/>
</dbReference>
<gene>
    <name evidence="19" type="ORF">CK625_05960</name>
</gene>
<dbReference type="PROSITE" id="PS52016">
    <property type="entry name" value="TONB_DEPENDENT_REC_3"/>
    <property type="match status" value="1"/>
</dbReference>
<evidence type="ECO:0000256" key="14">
    <source>
        <dbReference type="PROSITE-ProRule" id="PRU01360"/>
    </source>
</evidence>
<dbReference type="PANTHER" id="PTHR32552:SF68">
    <property type="entry name" value="FERRICHROME OUTER MEMBRANE TRANSPORTER_PHAGE RECEPTOR"/>
    <property type="match status" value="1"/>
</dbReference>
<comment type="caution">
    <text evidence="19">The sequence shown here is derived from an EMBL/GenBank/DDBJ whole genome shotgun (WGS) entry which is preliminary data.</text>
</comment>
<organism evidence="19 20">
    <name type="scientific">Vandammella animalimorsus</name>
    <dbReference type="NCBI Taxonomy" id="2029117"/>
    <lineage>
        <taxon>Bacteria</taxon>
        <taxon>Pseudomonadati</taxon>
        <taxon>Pseudomonadota</taxon>
        <taxon>Betaproteobacteria</taxon>
        <taxon>Burkholderiales</taxon>
        <taxon>Comamonadaceae</taxon>
        <taxon>Vandammella</taxon>
    </lineage>
</organism>
<sequence>MPPNANHSLLRESAQAVGGLDSSRKGPHTSGGPGQRPLPRPMPGSMPAGATHGAAVRAGLLQHIAQHGGIAMTAQLVSRPWQRRVFSSLSSAPARPPRWVPGALAAAVLWALAAWPAGAAPAKAAPDAAQPAPAGPGRQPVAELPTVTVRGDAPDAPGGAAADAGRSGKLARRALGATKTDTPLLHVPQSVSVITETALRDSGATSLDQALAYHPGLYAPVGGGNDSSRYDFVSLRGQSYNGAMFFDGMRASFGVGNLSLPQFDPWLIERVEVLRGPASALYGQGLPGGLVNLRAKRPGTQAHRAAGLTLGSHGQRALRLDAGGQAGQGALDWRLAALARAAGNRIAHVREQRVALAPSLRWRIAPGTALTLLASHQRDPKGGYYHSALPLQGTLTPLPGGGHIPRRFFVGEPGFDRFARRQSTAGYDFEHALGQGWQLRHTLRAIDSQAEVQALSATALVPPATLMRSAMAVHSRTRALLSDTTVQGRVQTGAAQHRLLLGLDAMRSRTHQRLGMNLQGLPPIDIWQPGYGQAIAVPEGPGSAMLWADTRDRASQIGLYAQDQIDWGRWRLTLGGRYDIARSRSAREGRLMGVLPTDAASRQRDRAFSGRAALGYQLGDALAAYLSHGSAFLPQTGLDARGQGYRPLTARQWEAGLKYAPPQGGLQLAAAIFQIQQKNALTPDPEPSHVCPGLAGPGACMVQTGRQRTRGLELEAQAELGRASFVHASLTLLDARITASNGPEQGQRPVNIPARTASFWLDHALSPQWRMSLGLRHTGSTRADPANTVHVPGHTLMDAALRYRFGHGGSHDGASAERPSLTLRASNLADRRYVSCASASYCNWGRGRTLSLELHYPW</sequence>
<keyword evidence="4 14" id="KW-1134">Transmembrane beta strand</keyword>
<keyword evidence="6 14" id="KW-0812">Transmembrane</keyword>
<feature type="region of interest" description="Disordered" evidence="16">
    <location>
        <begin position="1"/>
        <end position="51"/>
    </location>
</feature>
<evidence type="ECO:0000256" key="1">
    <source>
        <dbReference type="ARBA" id="ARBA00004571"/>
    </source>
</evidence>
<evidence type="ECO:0000259" key="18">
    <source>
        <dbReference type="Pfam" id="PF07715"/>
    </source>
</evidence>
<dbReference type="GO" id="GO:0038023">
    <property type="term" value="F:signaling receptor activity"/>
    <property type="evidence" value="ECO:0007669"/>
    <property type="project" value="InterPro"/>
</dbReference>
<keyword evidence="11 14" id="KW-0472">Membrane</keyword>
<dbReference type="InterPro" id="IPR036942">
    <property type="entry name" value="Beta-barrel_TonB_sf"/>
</dbReference>
<keyword evidence="10 15" id="KW-0798">TonB box</keyword>
<feature type="domain" description="TonB-dependent receptor-like beta-barrel" evidence="17">
    <location>
        <begin position="376"/>
        <end position="828"/>
    </location>
</feature>
<evidence type="ECO:0000256" key="4">
    <source>
        <dbReference type="ARBA" id="ARBA00022452"/>
    </source>
</evidence>
<keyword evidence="7" id="KW-0732">Signal</keyword>
<evidence type="ECO:0000256" key="11">
    <source>
        <dbReference type="ARBA" id="ARBA00023136"/>
    </source>
</evidence>
<keyword evidence="8" id="KW-0408">Iron</keyword>
<accession>A0A2A2AJA1</accession>
<evidence type="ECO:0000256" key="7">
    <source>
        <dbReference type="ARBA" id="ARBA00022729"/>
    </source>
</evidence>
<evidence type="ECO:0000256" key="16">
    <source>
        <dbReference type="SAM" id="MobiDB-lite"/>
    </source>
</evidence>
<keyword evidence="9" id="KW-0406">Ion transport</keyword>
<evidence type="ECO:0000256" key="12">
    <source>
        <dbReference type="ARBA" id="ARBA00023170"/>
    </source>
</evidence>
<proteinExistence type="inferred from homology"/>
<dbReference type="AlphaFoldDB" id="A0A2A2AJA1"/>
<name>A0A2A2AJA1_9BURK</name>
<keyword evidence="5" id="KW-0410">Iron transport</keyword>
<evidence type="ECO:0000256" key="10">
    <source>
        <dbReference type="ARBA" id="ARBA00023077"/>
    </source>
</evidence>
<dbReference type="GO" id="GO:0015344">
    <property type="term" value="F:siderophore uptake transmembrane transporter activity"/>
    <property type="evidence" value="ECO:0007669"/>
    <property type="project" value="TreeGrafter"/>
</dbReference>
<evidence type="ECO:0000256" key="6">
    <source>
        <dbReference type="ARBA" id="ARBA00022692"/>
    </source>
</evidence>
<dbReference type="InterPro" id="IPR000531">
    <property type="entry name" value="Beta-barrel_TonB"/>
</dbReference>
<evidence type="ECO:0008006" key="21">
    <source>
        <dbReference type="Google" id="ProtNLM"/>
    </source>
</evidence>
<keyword evidence="20" id="KW-1185">Reference proteome</keyword>
<dbReference type="InterPro" id="IPR010105">
    <property type="entry name" value="TonB_sidphr_rcpt"/>
</dbReference>
<comment type="similarity">
    <text evidence="2 14 15">Belongs to the TonB-dependent receptor family.</text>
</comment>
<evidence type="ECO:0000259" key="17">
    <source>
        <dbReference type="Pfam" id="PF00593"/>
    </source>
</evidence>